<dbReference type="Gene3D" id="3.40.50.720">
    <property type="entry name" value="NAD(P)-binding Rossmann-like Domain"/>
    <property type="match status" value="1"/>
</dbReference>
<feature type="domain" description="NAD-dependent epimerase/dehydratase" evidence="1">
    <location>
        <begin position="49"/>
        <end position="241"/>
    </location>
</feature>
<protein>
    <submittedName>
        <fullName evidence="2">Nucleoside-diphosphate-sugar epimerase</fullName>
    </submittedName>
</protein>
<dbReference type="InterPro" id="IPR001509">
    <property type="entry name" value="Epimerase_deHydtase"/>
</dbReference>
<dbReference type="EMBL" id="OBMT01000001">
    <property type="protein sequence ID" value="SOB94388.1"/>
    <property type="molecule type" value="Genomic_DNA"/>
</dbReference>
<dbReference type="Proteomes" id="UP000219111">
    <property type="component" value="Unassembled WGS sequence"/>
</dbReference>
<dbReference type="SUPFAM" id="SSF51735">
    <property type="entry name" value="NAD(P)-binding Rossmann-fold domains"/>
    <property type="match status" value="1"/>
</dbReference>
<evidence type="ECO:0000313" key="3">
    <source>
        <dbReference type="Proteomes" id="UP000219111"/>
    </source>
</evidence>
<gene>
    <name evidence="2" type="ORF">SAMN05877831_101425</name>
</gene>
<evidence type="ECO:0000259" key="1">
    <source>
        <dbReference type="Pfam" id="PF01370"/>
    </source>
</evidence>
<name>A0A285RKZ1_9RHOB</name>
<dbReference type="AlphaFoldDB" id="A0A285RKZ1"/>
<proteinExistence type="predicted"/>
<keyword evidence="3" id="KW-1185">Reference proteome</keyword>
<dbReference type="Pfam" id="PF01370">
    <property type="entry name" value="Epimerase"/>
    <property type="match status" value="1"/>
</dbReference>
<evidence type="ECO:0000313" key="2">
    <source>
        <dbReference type="EMBL" id="SOB94388.1"/>
    </source>
</evidence>
<dbReference type="InterPro" id="IPR036291">
    <property type="entry name" value="NAD(P)-bd_dom_sf"/>
</dbReference>
<reference evidence="3" key="1">
    <citation type="submission" date="2017-08" db="EMBL/GenBank/DDBJ databases">
        <authorList>
            <person name="Varghese N."/>
            <person name="Submissions S."/>
        </authorList>
    </citation>
    <scope>NUCLEOTIDE SEQUENCE [LARGE SCALE GENOMIC DNA]</scope>
    <source>
        <strain evidence="3">JA276</strain>
    </source>
</reference>
<sequence length="340" mass="34651">MACGAARGVSTGWCRPFEMLSLAGPITTDERPPMRKDLQISSAVAPALLVVGGSGRLGRLLRRAWPLAGAGVRPLWQARDAEAFAGLGGPDLVFDPLAEPAAFAAAAAAADAVLMLAAPVTGDAAQLAVTTDLARAALRAAAGRPLFLASSAAVYGHPSGLCREEEPPAPVADYGRAKAAMEAAVAGAPGVVVLRIGNVAGADALLGRRVAGVRPLHVFEDGRAPRRSYIGPQALVRALARLVRLAAAGADLPGVINLALPGAVGMEALLEADGQSWAPLPAPAGLIPRVEFELRRACLLGLVPEEEATARRIVADLRALETVPAEASQNTVGAGEGRTA</sequence>
<organism evidence="2 3">
    <name type="scientific">Rhodobacter maris</name>
    <dbReference type="NCBI Taxonomy" id="446682"/>
    <lineage>
        <taxon>Bacteria</taxon>
        <taxon>Pseudomonadati</taxon>
        <taxon>Pseudomonadota</taxon>
        <taxon>Alphaproteobacteria</taxon>
        <taxon>Rhodobacterales</taxon>
        <taxon>Rhodobacter group</taxon>
        <taxon>Rhodobacter</taxon>
    </lineage>
</organism>
<accession>A0A285RKZ1</accession>